<feature type="transmembrane region" description="Helical" evidence="5">
    <location>
        <begin position="290"/>
        <end position="312"/>
    </location>
</feature>
<dbReference type="InterPro" id="IPR036259">
    <property type="entry name" value="MFS_trans_sf"/>
</dbReference>
<evidence type="ECO:0000256" key="5">
    <source>
        <dbReference type="SAM" id="Phobius"/>
    </source>
</evidence>
<dbReference type="PROSITE" id="PS00217">
    <property type="entry name" value="SUGAR_TRANSPORT_2"/>
    <property type="match status" value="1"/>
</dbReference>
<dbReference type="CDD" id="cd17365">
    <property type="entry name" value="MFS_PcaK_like"/>
    <property type="match status" value="1"/>
</dbReference>
<feature type="transmembrane region" description="Helical" evidence="5">
    <location>
        <begin position="148"/>
        <end position="171"/>
    </location>
</feature>
<reference evidence="7 8" key="1">
    <citation type="journal article" date="2022" name="Res Sq">
        <title>Evolution of multicellular longitudinally dividing oral cavity symbionts (Neisseriaceae).</title>
        <authorList>
            <person name="Nyongesa S."/>
            <person name="Weber P."/>
            <person name="Bernet E."/>
            <person name="Pullido F."/>
            <person name="Nieckarz M."/>
            <person name="Delaby M."/>
            <person name="Nieves C."/>
            <person name="Viehboeck T."/>
            <person name="Krause N."/>
            <person name="Rivera-Millot A."/>
            <person name="Nakamura A."/>
            <person name="Vischer N."/>
            <person name="VanNieuwenhze M."/>
            <person name="Brun Y."/>
            <person name="Cava F."/>
            <person name="Bulgheresi S."/>
            <person name="Veyrier F."/>
        </authorList>
    </citation>
    <scope>NUCLEOTIDE SEQUENCE [LARGE SCALE GENOMIC DNA]</scope>
    <source>
        <strain evidence="7 8">SN4</strain>
    </source>
</reference>
<gene>
    <name evidence="7" type="ORF">LVJ82_10425</name>
</gene>
<feature type="domain" description="Major facilitator superfamily (MFS) profile" evidence="6">
    <location>
        <begin position="25"/>
        <end position="438"/>
    </location>
</feature>
<evidence type="ECO:0000256" key="3">
    <source>
        <dbReference type="ARBA" id="ARBA00022989"/>
    </source>
</evidence>
<feature type="transmembrane region" description="Helical" evidence="5">
    <location>
        <begin position="324"/>
        <end position="340"/>
    </location>
</feature>
<dbReference type="SUPFAM" id="SSF103473">
    <property type="entry name" value="MFS general substrate transporter"/>
    <property type="match status" value="1"/>
</dbReference>
<evidence type="ECO:0000259" key="6">
    <source>
        <dbReference type="PROSITE" id="PS50850"/>
    </source>
</evidence>
<dbReference type="InterPro" id="IPR011701">
    <property type="entry name" value="MFS"/>
</dbReference>
<dbReference type="PROSITE" id="PS50850">
    <property type="entry name" value="MFS"/>
    <property type="match status" value="1"/>
</dbReference>
<feature type="transmembrane region" description="Helical" evidence="5">
    <location>
        <begin position="412"/>
        <end position="432"/>
    </location>
</feature>
<evidence type="ECO:0000256" key="4">
    <source>
        <dbReference type="ARBA" id="ARBA00023136"/>
    </source>
</evidence>
<feature type="transmembrane region" description="Helical" evidence="5">
    <location>
        <begin position="263"/>
        <end position="284"/>
    </location>
</feature>
<organism evidence="7 8">
    <name type="scientific">Vitreoscilla massiliensis</name>
    <dbReference type="NCBI Taxonomy" id="1689272"/>
    <lineage>
        <taxon>Bacteria</taxon>
        <taxon>Pseudomonadati</taxon>
        <taxon>Pseudomonadota</taxon>
        <taxon>Betaproteobacteria</taxon>
        <taxon>Neisseriales</taxon>
        <taxon>Neisseriaceae</taxon>
        <taxon>Vitreoscilla</taxon>
    </lineage>
</organism>
<feature type="transmembrane region" description="Helical" evidence="5">
    <location>
        <begin position="116"/>
        <end position="136"/>
    </location>
</feature>
<feature type="transmembrane region" description="Helical" evidence="5">
    <location>
        <begin position="24"/>
        <end position="46"/>
    </location>
</feature>
<evidence type="ECO:0000313" key="7">
    <source>
        <dbReference type="EMBL" id="UOO87907.1"/>
    </source>
</evidence>
<feature type="transmembrane region" description="Helical" evidence="5">
    <location>
        <begin position="91"/>
        <end position="110"/>
    </location>
</feature>
<dbReference type="InterPro" id="IPR020846">
    <property type="entry name" value="MFS_dom"/>
</dbReference>
<accession>A0ABY4DWL4</accession>
<dbReference type="EMBL" id="CP091511">
    <property type="protein sequence ID" value="UOO87907.1"/>
    <property type="molecule type" value="Genomic_DNA"/>
</dbReference>
<evidence type="ECO:0000256" key="1">
    <source>
        <dbReference type="ARBA" id="ARBA00004141"/>
    </source>
</evidence>
<dbReference type="RefSeq" id="WP_058356653.1">
    <property type="nucleotide sequence ID" value="NZ_CABKVG010000009.1"/>
</dbReference>
<dbReference type="Pfam" id="PF07690">
    <property type="entry name" value="MFS_1"/>
    <property type="match status" value="2"/>
</dbReference>
<dbReference type="PROSITE" id="PS00216">
    <property type="entry name" value="SUGAR_TRANSPORT_1"/>
    <property type="match status" value="1"/>
</dbReference>
<sequence>MNNNNVIDVREVINGPKISGFQKLVVFFCFAIIAIDGFDVVVMGLAAPQIMQEWGVTAKDLGPVLSAALFGLSIGALVAGPLADKFGRKKVLVASVFFFGVFTVVTAFSQDLTHLVIYRFLTGLGLGAAAPNAATLSSEYAPVRRRAFFVTLAYCGFSLGAAAGGFVAAWMIPAFGWRSVILLGGVLPLVLLPFMLWRMPESLAVMVAKNAPQAKIRAIINRISPNSANEHSRFVAGETAAKQQSALALVVSKPYFLGTMMLWMAYFTVLFLIYLCSSWLPTIIKMNDFSISQAATVTSVFQIGGPLGCLFFGWAMDKFKPHKVLAIAMFVGALATYALGQFGHNLLLLSVCAWILGFCFNGGSVGMSALATNFYPTQARATGASWMNGIGRFGAILSAFAGAHMISQGYSLQTMFSLLVIPAVLAGLAVLVKGIKAREVSPPTLQSGQKTSLHS</sequence>
<evidence type="ECO:0000256" key="2">
    <source>
        <dbReference type="ARBA" id="ARBA00022692"/>
    </source>
</evidence>
<dbReference type="Proteomes" id="UP000832011">
    <property type="component" value="Chromosome"/>
</dbReference>
<name>A0ABY4DWL4_9NEIS</name>
<dbReference type="Gene3D" id="1.20.1250.20">
    <property type="entry name" value="MFS general substrate transporter like domains"/>
    <property type="match status" value="2"/>
</dbReference>
<dbReference type="PANTHER" id="PTHR23508:SF10">
    <property type="entry name" value="CARBOXYLIC ACID TRANSPORTER PROTEIN HOMOLOG"/>
    <property type="match status" value="1"/>
</dbReference>
<feature type="transmembrane region" description="Helical" evidence="5">
    <location>
        <begin position="61"/>
        <end position="79"/>
    </location>
</feature>
<protein>
    <submittedName>
        <fullName evidence="7">Aromatic acid/H+ symport family MFS transporter</fullName>
    </submittedName>
</protein>
<dbReference type="InterPro" id="IPR005829">
    <property type="entry name" value="Sugar_transporter_CS"/>
</dbReference>
<dbReference type="PANTHER" id="PTHR23508">
    <property type="entry name" value="CARBOXYLIC ACID TRANSPORTER PROTEIN HOMOLOG"/>
    <property type="match status" value="1"/>
</dbReference>
<feature type="transmembrane region" description="Helical" evidence="5">
    <location>
        <begin position="346"/>
        <end position="374"/>
    </location>
</feature>
<keyword evidence="4 5" id="KW-0472">Membrane</keyword>
<keyword evidence="3 5" id="KW-1133">Transmembrane helix</keyword>
<keyword evidence="8" id="KW-1185">Reference proteome</keyword>
<proteinExistence type="predicted"/>
<feature type="transmembrane region" description="Helical" evidence="5">
    <location>
        <begin position="386"/>
        <end position="406"/>
    </location>
</feature>
<feature type="transmembrane region" description="Helical" evidence="5">
    <location>
        <begin position="177"/>
        <end position="197"/>
    </location>
</feature>
<comment type="subcellular location">
    <subcellularLocation>
        <location evidence="1">Membrane</location>
        <topology evidence="1">Multi-pass membrane protein</topology>
    </subcellularLocation>
</comment>
<evidence type="ECO:0000313" key="8">
    <source>
        <dbReference type="Proteomes" id="UP000832011"/>
    </source>
</evidence>
<keyword evidence="2 5" id="KW-0812">Transmembrane</keyword>